<sequence length="350" mass="38977">MNSSTGKPFPLKELRVTQRQAISYGGTSYHASGDAIVLHIHSLTRQALPVLMCATLVGGLLNLGQAEARTLGCEMTDTDTYKKYLGPGWRDIAEYPGNRQKIIIASDPQAHRAMTQRNPHKEDGHNKSVWHSNLDAVTNAIRQDRRASYYVPLVINGDLTEYGHSTERRDTQRKMHQARANRPGPLILPGLGNHDYDQNVGNCSNNGCARDSVCDLVKWVNTLSPTPFDHRFDTSSNTHRGSLAYSVGVGRVHIVQLNLEPSYTRNFETGGLTAPGLKRRFAINSAMDWLERDLKYAQARAGTSLSICINVTTGRTTRCAMDDSPNYWNSTTWWPSSRVIITALSARWLP</sequence>
<dbReference type="Gene3D" id="3.60.21.10">
    <property type="match status" value="1"/>
</dbReference>
<gene>
    <name evidence="2" type="ORF">E6B08_01970</name>
</gene>
<dbReference type="RefSeq" id="WP_192938609.1">
    <property type="nucleotide sequence ID" value="NZ_CP039371.1"/>
</dbReference>
<accession>A0A4D6X8B9</accession>
<dbReference type="InterPro" id="IPR029052">
    <property type="entry name" value="Metallo-depent_PP-like"/>
</dbReference>
<evidence type="ECO:0000313" key="2">
    <source>
        <dbReference type="EMBL" id="QCI10260.1"/>
    </source>
</evidence>
<evidence type="ECO:0008006" key="4">
    <source>
        <dbReference type="Google" id="ProtNLM"/>
    </source>
</evidence>
<evidence type="ECO:0000256" key="1">
    <source>
        <dbReference type="SAM" id="MobiDB-lite"/>
    </source>
</evidence>
<reference evidence="3" key="1">
    <citation type="submission" date="2019-04" db="EMBL/GenBank/DDBJ databases">
        <title>Genome sequence of Pseudomonas putida 1290, an auxin catabolizing strain.</title>
        <authorList>
            <person name="Laird T.S."/>
            <person name="Leveau J.H.J."/>
        </authorList>
    </citation>
    <scope>NUCLEOTIDE SEQUENCE [LARGE SCALE GENOMIC DNA]</scope>
    <source>
        <strain evidence="3">1290</strain>
    </source>
</reference>
<evidence type="ECO:0000313" key="3">
    <source>
        <dbReference type="Proteomes" id="UP000298551"/>
    </source>
</evidence>
<feature type="region of interest" description="Disordered" evidence="1">
    <location>
        <begin position="165"/>
        <end position="189"/>
    </location>
</feature>
<organism evidence="2 3">
    <name type="scientific">Pseudomonas putida</name>
    <name type="common">Arthrobacter siderocapsulatus</name>
    <dbReference type="NCBI Taxonomy" id="303"/>
    <lineage>
        <taxon>Bacteria</taxon>
        <taxon>Pseudomonadati</taxon>
        <taxon>Pseudomonadota</taxon>
        <taxon>Gammaproteobacteria</taxon>
        <taxon>Pseudomonadales</taxon>
        <taxon>Pseudomonadaceae</taxon>
        <taxon>Pseudomonas</taxon>
    </lineage>
</organism>
<dbReference type="Proteomes" id="UP000298551">
    <property type="component" value="Chromosome"/>
</dbReference>
<dbReference type="EMBL" id="CP039371">
    <property type="protein sequence ID" value="QCI10260.1"/>
    <property type="molecule type" value="Genomic_DNA"/>
</dbReference>
<dbReference type="SUPFAM" id="SSF56300">
    <property type="entry name" value="Metallo-dependent phosphatases"/>
    <property type="match status" value="1"/>
</dbReference>
<protein>
    <recommendedName>
        <fullName evidence="4">Calcineurin-like phosphoesterase domain-containing protein</fullName>
    </recommendedName>
</protein>
<proteinExistence type="predicted"/>
<name>A0A4D6X8B9_PSEPU</name>
<dbReference type="AlphaFoldDB" id="A0A4D6X8B9"/>